<comment type="subunit">
    <text evidence="15">Homohexamer.</text>
</comment>
<dbReference type="GO" id="GO:0004222">
    <property type="term" value="F:metalloendopeptidase activity"/>
    <property type="evidence" value="ECO:0007669"/>
    <property type="project" value="InterPro"/>
</dbReference>
<dbReference type="Pfam" id="PF17862">
    <property type="entry name" value="AAA_lid_3"/>
    <property type="match status" value="1"/>
</dbReference>
<comment type="similarity">
    <text evidence="2 15">In the C-terminal section; belongs to the peptidase M41 family.</text>
</comment>
<evidence type="ECO:0000313" key="20">
    <source>
        <dbReference type="EMBL" id="TWI46795.1"/>
    </source>
</evidence>
<keyword evidence="4 15" id="KW-0645">Protease</keyword>
<evidence type="ECO:0000256" key="17">
    <source>
        <dbReference type="SAM" id="MobiDB-lite"/>
    </source>
</evidence>
<reference evidence="20" key="2">
    <citation type="submission" date="2019-07" db="EMBL/GenBank/DDBJ databases">
        <authorList>
            <person name="Whitman W."/>
            <person name="Huntemann M."/>
            <person name="Clum A."/>
            <person name="Pillay M."/>
            <person name="Palaniappan K."/>
            <person name="Varghese N."/>
            <person name="Mikhailova N."/>
            <person name="Stamatis D."/>
            <person name="Reddy T."/>
            <person name="Daum C."/>
            <person name="Shapiro N."/>
            <person name="Ivanova N."/>
            <person name="Kyrpides N."/>
            <person name="Woyke T."/>
        </authorList>
    </citation>
    <scope>NUCLEOTIDE SEQUENCE</scope>
    <source>
        <strain evidence="20">CGMCC 1.10685</strain>
    </source>
</reference>
<evidence type="ECO:0000256" key="6">
    <source>
        <dbReference type="ARBA" id="ARBA00022723"/>
    </source>
</evidence>
<evidence type="ECO:0000313" key="19">
    <source>
        <dbReference type="EMBL" id="QGZ37954.1"/>
    </source>
</evidence>
<dbReference type="SMART" id="SM00382">
    <property type="entry name" value="AAA"/>
    <property type="match status" value="1"/>
</dbReference>
<dbReference type="GO" id="GO:0005524">
    <property type="term" value="F:ATP binding"/>
    <property type="evidence" value="ECO:0007669"/>
    <property type="project" value="UniProtKB-UniRule"/>
</dbReference>
<dbReference type="EC" id="3.4.24.-" evidence="15"/>
<evidence type="ECO:0000256" key="10">
    <source>
        <dbReference type="ARBA" id="ARBA00022840"/>
    </source>
</evidence>
<dbReference type="Gene3D" id="3.30.720.210">
    <property type="match status" value="1"/>
</dbReference>
<dbReference type="GO" id="GO:0004176">
    <property type="term" value="F:ATP-dependent peptidase activity"/>
    <property type="evidence" value="ECO:0007669"/>
    <property type="project" value="InterPro"/>
</dbReference>
<dbReference type="Gene3D" id="1.10.8.60">
    <property type="match status" value="1"/>
</dbReference>
<evidence type="ECO:0000256" key="4">
    <source>
        <dbReference type="ARBA" id="ARBA00022670"/>
    </source>
</evidence>
<dbReference type="Pfam" id="PF00004">
    <property type="entry name" value="AAA"/>
    <property type="match status" value="1"/>
</dbReference>
<organism evidence="20 21">
    <name type="scientific">Pseudoduganella flava</name>
    <dbReference type="NCBI Taxonomy" id="871742"/>
    <lineage>
        <taxon>Bacteria</taxon>
        <taxon>Pseudomonadati</taxon>
        <taxon>Pseudomonadota</taxon>
        <taxon>Betaproteobacteria</taxon>
        <taxon>Burkholderiales</taxon>
        <taxon>Oxalobacteraceae</taxon>
        <taxon>Telluria group</taxon>
        <taxon>Pseudoduganella</taxon>
    </lineage>
</organism>
<comment type="similarity">
    <text evidence="16">Belongs to the AAA ATPase family.</text>
</comment>
<sequence>MQSDQREPPPAAGKRGSDGADGIPNLRFSGWYLLALLGLSMFLMLRGTPGGTVPYSEFKTLLAAGKVADVVVGSADISGQLNLEGLERVLPAARAAALRTEHRADRTFITRRIDDPDLVSDLETAGVTFDAAPDRSWLSSILIWTVPLLLMAMLWNSAARKLGGGLTGALEIGKSRARVYMQQDTGVTFDDIAGIDEARDELIAIVQFLKNPERYRRLGGRIPKGVLIVGAPGTGKTLLAKAVAGEAGVPFFSISGAEFVEMFVGVGAARVRDLFAQAEDKAPCIIFIDELDALGKARGVTGFGGHDEREQTLNQLLVEMDGFASSKAVIIMAATNRPEILDPALLRAGRFDRHIALDRPDLKGRTQILAVHAKKVVLAADVDLAALAGRTAGFAGADLANLVNEAALLAARQDQASVTMSDFDKALDRIVAGIEKKSRVMNRREKETVAWHEAGHALIAELRPGADRVTKISIIPRGIGALGHTQQTPAEERYLLRRSELLDRLDVLLGGRVAEELAFGDVSTGAQNDLQRATGMAHQMVAQFGMSSRIGLASYEHPAAPPWWNGGQPLPAERGGYSERTAREIDDEVRTLLQAAHARVRDTLRVRRPTLDALARRLLDVEVVDRTMLTRLIEEGARDAASPPPAAQPERPPLAMR</sequence>
<dbReference type="GO" id="GO:0006508">
    <property type="term" value="P:proteolysis"/>
    <property type="evidence" value="ECO:0007669"/>
    <property type="project" value="UniProtKB-KW"/>
</dbReference>
<keyword evidence="13 15" id="KW-0472">Membrane</keyword>
<gene>
    <name evidence="15" type="primary">ftsH</name>
    <name evidence="19" type="synonym">hflB</name>
    <name evidence="19" type="ORF">GO485_02075</name>
    <name evidence="20" type="ORF">IP92_03158</name>
</gene>
<keyword evidence="12 15" id="KW-0482">Metalloprotease</keyword>
<evidence type="ECO:0000256" key="8">
    <source>
        <dbReference type="ARBA" id="ARBA00022801"/>
    </source>
</evidence>
<dbReference type="Pfam" id="PF01434">
    <property type="entry name" value="Peptidase_M41"/>
    <property type="match status" value="1"/>
</dbReference>
<dbReference type="GO" id="GO:0005886">
    <property type="term" value="C:plasma membrane"/>
    <property type="evidence" value="ECO:0007669"/>
    <property type="project" value="UniProtKB-SubCell"/>
</dbReference>
<dbReference type="InterPro" id="IPR041569">
    <property type="entry name" value="AAA_lid_3"/>
</dbReference>
<evidence type="ECO:0000256" key="13">
    <source>
        <dbReference type="ARBA" id="ARBA00023136"/>
    </source>
</evidence>
<comment type="similarity">
    <text evidence="14 15">In the central section; belongs to the AAA ATPase family.</text>
</comment>
<dbReference type="PANTHER" id="PTHR23076:SF97">
    <property type="entry name" value="ATP-DEPENDENT ZINC METALLOPROTEASE YME1L1"/>
    <property type="match status" value="1"/>
</dbReference>
<comment type="cofactor">
    <cofactor evidence="15">
        <name>Zn(2+)</name>
        <dbReference type="ChEBI" id="CHEBI:29105"/>
    </cofactor>
    <text evidence="15">Binds 1 zinc ion per subunit.</text>
</comment>
<keyword evidence="11 15" id="KW-1133">Transmembrane helix</keyword>
<dbReference type="Pfam" id="PF06480">
    <property type="entry name" value="FtsH_ext"/>
    <property type="match status" value="1"/>
</dbReference>
<keyword evidence="5 15" id="KW-0812">Transmembrane</keyword>
<feature type="active site" evidence="15">
    <location>
        <position position="453"/>
    </location>
</feature>
<keyword evidence="7 15" id="KW-0547">Nucleotide-binding</keyword>
<dbReference type="InterPro" id="IPR003593">
    <property type="entry name" value="AAA+_ATPase"/>
</dbReference>
<reference evidence="19 22" key="3">
    <citation type="submission" date="2019-12" db="EMBL/GenBank/DDBJ databases">
        <title>Draft Genome Sequences of Six Type Strains of the Genus Massilia.</title>
        <authorList>
            <person name="Miess H."/>
            <person name="Frediansyah A."/>
            <person name="Goeker M."/>
            <person name="Gross H."/>
        </authorList>
    </citation>
    <scope>NUCLEOTIDE SEQUENCE [LARGE SCALE GENOMIC DNA]</scope>
    <source>
        <strain evidence="19 22">DSM 26639</strain>
    </source>
</reference>
<dbReference type="FunFam" id="1.10.8.60:FF:000001">
    <property type="entry name" value="ATP-dependent zinc metalloprotease FtsH"/>
    <property type="match status" value="1"/>
</dbReference>
<dbReference type="InterPro" id="IPR003959">
    <property type="entry name" value="ATPase_AAA_core"/>
</dbReference>
<dbReference type="NCBIfam" id="TIGR01241">
    <property type="entry name" value="FtsH_fam"/>
    <property type="match status" value="1"/>
</dbReference>
<protein>
    <recommendedName>
        <fullName evidence="15">ATP-dependent zinc metalloprotease FtsH</fullName>
        <ecNumber evidence="15">3.4.24.-</ecNumber>
    </recommendedName>
</protein>
<evidence type="ECO:0000256" key="12">
    <source>
        <dbReference type="ARBA" id="ARBA00023049"/>
    </source>
</evidence>
<dbReference type="InterPro" id="IPR000642">
    <property type="entry name" value="Peptidase_M41"/>
</dbReference>
<keyword evidence="10 15" id="KW-0067">ATP-binding</keyword>
<evidence type="ECO:0000256" key="7">
    <source>
        <dbReference type="ARBA" id="ARBA00022741"/>
    </source>
</evidence>
<dbReference type="InterPro" id="IPR037219">
    <property type="entry name" value="Peptidase_M41-like"/>
</dbReference>
<dbReference type="GO" id="GO:0016887">
    <property type="term" value="F:ATP hydrolysis activity"/>
    <property type="evidence" value="ECO:0007669"/>
    <property type="project" value="UniProtKB-UniRule"/>
</dbReference>
<dbReference type="PROSITE" id="PS00674">
    <property type="entry name" value="AAA"/>
    <property type="match status" value="1"/>
</dbReference>
<evidence type="ECO:0000256" key="3">
    <source>
        <dbReference type="ARBA" id="ARBA00022475"/>
    </source>
</evidence>
<evidence type="ECO:0000256" key="16">
    <source>
        <dbReference type="RuleBase" id="RU003651"/>
    </source>
</evidence>
<dbReference type="Gene3D" id="3.40.50.300">
    <property type="entry name" value="P-loop containing nucleotide triphosphate hydrolases"/>
    <property type="match status" value="1"/>
</dbReference>
<accession>A0A562PQS4</accession>
<dbReference type="AlphaFoldDB" id="A0A562PQS4"/>
<reference evidence="20 21" key="1">
    <citation type="journal article" date="2015" name="Stand. Genomic Sci.">
        <title>Genomic Encyclopedia of Bacterial and Archaeal Type Strains, Phase III: the genomes of soil and plant-associated and newly described type strains.</title>
        <authorList>
            <person name="Whitman W.B."/>
            <person name="Woyke T."/>
            <person name="Klenk H.P."/>
            <person name="Zhou Y."/>
            <person name="Lilburn T.G."/>
            <person name="Beck B.J."/>
            <person name="De Vos P."/>
            <person name="Vandamme P."/>
            <person name="Eisen J.A."/>
            <person name="Garrity G."/>
            <person name="Hugenholtz P."/>
            <person name="Kyrpides N.C."/>
        </authorList>
    </citation>
    <scope>NUCLEOTIDE SEQUENCE [LARGE SCALE GENOMIC DNA]</scope>
    <source>
        <strain evidence="20 21">CGMCC 1.10685</strain>
    </source>
</reference>
<feature type="binding site" evidence="15">
    <location>
        <position position="456"/>
    </location>
    <ligand>
        <name>Zn(2+)</name>
        <dbReference type="ChEBI" id="CHEBI:29105"/>
        <note>catalytic</note>
    </ligand>
</feature>
<evidence type="ECO:0000256" key="11">
    <source>
        <dbReference type="ARBA" id="ARBA00022989"/>
    </source>
</evidence>
<evidence type="ECO:0000256" key="15">
    <source>
        <dbReference type="HAMAP-Rule" id="MF_01458"/>
    </source>
</evidence>
<keyword evidence="8 15" id="KW-0378">Hydrolase</keyword>
<keyword evidence="6 15" id="KW-0479">Metal-binding</keyword>
<comment type="function">
    <text evidence="15">Acts as a processive, ATP-dependent zinc metallopeptidase for both cytoplasmic and membrane proteins. Plays a role in the quality control of integral membrane proteins.</text>
</comment>
<dbReference type="Proteomes" id="UP000437862">
    <property type="component" value="Chromosome"/>
</dbReference>
<feature type="binding site" evidence="15">
    <location>
        <begin position="230"/>
        <end position="237"/>
    </location>
    <ligand>
        <name>ATP</name>
        <dbReference type="ChEBI" id="CHEBI:30616"/>
    </ligand>
</feature>
<dbReference type="GO" id="GO:0030163">
    <property type="term" value="P:protein catabolic process"/>
    <property type="evidence" value="ECO:0007669"/>
    <property type="project" value="UniProtKB-UniRule"/>
</dbReference>
<comment type="subcellular location">
    <subcellularLocation>
        <location evidence="15">Cell membrane</location>
        <topology evidence="15">Multi-pass membrane protein</topology>
        <orientation evidence="15">Cytoplasmic side</orientation>
    </subcellularLocation>
    <subcellularLocation>
        <location evidence="1">Membrane</location>
    </subcellularLocation>
</comment>
<dbReference type="RefSeq" id="WP_145876543.1">
    <property type="nucleotide sequence ID" value="NZ_VLKW01000005.1"/>
</dbReference>
<dbReference type="SUPFAM" id="SSF52540">
    <property type="entry name" value="P-loop containing nucleoside triphosphate hydrolases"/>
    <property type="match status" value="1"/>
</dbReference>
<evidence type="ECO:0000256" key="14">
    <source>
        <dbReference type="ARBA" id="ARBA00061570"/>
    </source>
</evidence>
<dbReference type="PANTHER" id="PTHR23076">
    <property type="entry name" value="METALLOPROTEASE M41 FTSH"/>
    <property type="match status" value="1"/>
</dbReference>
<feature type="region of interest" description="Disordered" evidence="17">
    <location>
        <begin position="635"/>
        <end position="657"/>
    </location>
</feature>
<proteinExistence type="inferred from homology"/>
<dbReference type="Proteomes" id="UP000315112">
    <property type="component" value="Unassembled WGS sequence"/>
</dbReference>
<keyword evidence="3 15" id="KW-1003">Cell membrane</keyword>
<feature type="transmembrane region" description="Helical" evidence="15">
    <location>
        <begin position="137"/>
        <end position="155"/>
    </location>
</feature>
<dbReference type="SUPFAM" id="SSF140990">
    <property type="entry name" value="FtsH protease domain-like"/>
    <property type="match status" value="1"/>
</dbReference>
<dbReference type="EMBL" id="CP046904">
    <property type="protein sequence ID" value="QGZ37954.1"/>
    <property type="molecule type" value="Genomic_DNA"/>
</dbReference>
<dbReference type="InterPro" id="IPR005936">
    <property type="entry name" value="FtsH"/>
</dbReference>
<evidence type="ECO:0000256" key="2">
    <source>
        <dbReference type="ARBA" id="ARBA00010044"/>
    </source>
</evidence>
<evidence type="ECO:0000256" key="9">
    <source>
        <dbReference type="ARBA" id="ARBA00022833"/>
    </source>
</evidence>
<keyword evidence="9 15" id="KW-0862">Zinc</keyword>
<dbReference type="FunFam" id="1.20.58.760:FF:000001">
    <property type="entry name" value="ATP-dependent zinc metalloprotease FtsH"/>
    <property type="match status" value="1"/>
</dbReference>
<evidence type="ECO:0000256" key="5">
    <source>
        <dbReference type="ARBA" id="ARBA00022692"/>
    </source>
</evidence>
<name>A0A562PQS4_9BURK</name>
<evidence type="ECO:0000313" key="22">
    <source>
        <dbReference type="Proteomes" id="UP000437862"/>
    </source>
</evidence>
<feature type="binding site" evidence="15">
    <location>
        <position position="529"/>
    </location>
    <ligand>
        <name>Zn(2+)</name>
        <dbReference type="ChEBI" id="CHEBI:29105"/>
        <note>catalytic</note>
    </ligand>
</feature>
<evidence type="ECO:0000313" key="21">
    <source>
        <dbReference type="Proteomes" id="UP000315112"/>
    </source>
</evidence>
<dbReference type="OrthoDB" id="9809379at2"/>
<dbReference type="InterPro" id="IPR027417">
    <property type="entry name" value="P-loop_NTPase"/>
</dbReference>
<dbReference type="InterPro" id="IPR011546">
    <property type="entry name" value="Pept_M41_FtsH_extracell"/>
</dbReference>
<evidence type="ECO:0000259" key="18">
    <source>
        <dbReference type="SMART" id="SM00382"/>
    </source>
</evidence>
<feature type="domain" description="AAA+ ATPase" evidence="18">
    <location>
        <begin position="222"/>
        <end position="361"/>
    </location>
</feature>
<dbReference type="CDD" id="cd19501">
    <property type="entry name" value="RecA-like_FtsH"/>
    <property type="match status" value="1"/>
</dbReference>
<dbReference type="EMBL" id="VLKW01000005">
    <property type="protein sequence ID" value="TWI46795.1"/>
    <property type="molecule type" value="Genomic_DNA"/>
</dbReference>
<dbReference type="HAMAP" id="MF_01458">
    <property type="entry name" value="FtsH"/>
    <property type="match status" value="1"/>
</dbReference>
<dbReference type="FunFam" id="3.40.50.300:FF:000001">
    <property type="entry name" value="ATP-dependent zinc metalloprotease FtsH"/>
    <property type="match status" value="1"/>
</dbReference>
<evidence type="ECO:0000256" key="1">
    <source>
        <dbReference type="ARBA" id="ARBA00004370"/>
    </source>
</evidence>
<dbReference type="GO" id="GO:0008270">
    <property type="term" value="F:zinc ion binding"/>
    <property type="evidence" value="ECO:0007669"/>
    <property type="project" value="UniProtKB-UniRule"/>
</dbReference>
<feature type="binding site" evidence="15">
    <location>
        <position position="452"/>
    </location>
    <ligand>
        <name>Zn(2+)</name>
        <dbReference type="ChEBI" id="CHEBI:29105"/>
        <note>catalytic</note>
    </ligand>
</feature>
<feature type="compositionally biased region" description="Pro residues" evidence="17">
    <location>
        <begin position="642"/>
        <end position="657"/>
    </location>
</feature>
<dbReference type="InterPro" id="IPR003960">
    <property type="entry name" value="ATPase_AAA_CS"/>
</dbReference>
<keyword evidence="22" id="KW-1185">Reference proteome</keyword>
<feature type="transmembrane region" description="Helical" evidence="15">
    <location>
        <begin position="28"/>
        <end position="45"/>
    </location>
</feature>
<dbReference type="Gene3D" id="1.20.58.760">
    <property type="entry name" value="Peptidase M41"/>
    <property type="match status" value="1"/>
</dbReference>